<proteinExistence type="predicted"/>
<comment type="caution">
    <text evidence="1">The sequence shown here is derived from an EMBL/GenBank/DDBJ whole genome shotgun (WGS) entry which is preliminary data.</text>
</comment>
<organism evidence="1 2">
    <name type="scientific">Hygrophoropsis aurantiaca</name>
    <dbReference type="NCBI Taxonomy" id="72124"/>
    <lineage>
        <taxon>Eukaryota</taxon>
        <taxon>Fungi</taxon>
        <taxon>Dikarya</taxon>
        <taxon>Basidiomycota</taxon>
        <taxon>Agaricomycotina</taxon>
        <taxon>Agaricomycetes</taxon>
        <taxon>Agaricomycetidae</taxon>
        <taxon>Boletales</taxon>
        <taxon>Coniophorineae</taxon>
        <taxon>Hygrophoropsidaceae</taxon>
        <taxon>Hygrophoropsis</taxon>
    </lineage>
</organism>
<dbReference type="Proteomes" id="UP000790377">
    <property type="component" value="Unassembled WGS sequence"/>
</dbReference>
<evidence type="ECO:0000313" key="2">
    <source>
        <dbReference type="Proteomes" id="UP000790377"/>
    </source>
</evidence>
<name>A0ACB8AUF0_9AGAM</name>
<keyword evidence="2" id="KW-1185">Reference proteome</keyword>
<sequence>MKYTSLLHACDLKDCGLGKRMQFSRFHRWDSCLFEGNEGEEWTLTNQAVGALGVRFTATPPATFQGHGLEISRLAFTITLYSRNTQQAHSYRIPRPCPGKQVFPCEWDGSGTAQRCKGADPRGFTADLGSGLVETGQKIVSAGRVVPQHKHCIRTGVPGCTICPLGICCECDGIFYRLMGSFAFDRIQSHFAFQMAGGKSVRLEIRKLLIQGVRNMMT</sequence>
<gene>
    <name evidence="1" type="ORF">BJ138DRAFT_764785</name>
</gene>
<evidence type="ECO:0000313" key="1">
    <source>
        <dbReference type="EMBL" id="KAH7916022.1"/>
    </source>
</evidence>
<reference evidence="1" key="1">
    <citation type="journal article" date="2021" name="New Phytol.">
        <title>Evolutionary innovations through gain and loss of genes in the ectomycorrhizal Boletales.</title>
        <authorList>
            <person name="Wu G."/>
            <person name="Miyauchi S."/>
            <person name="Morin E."/>
            <person name="Kuo A."/>
            <person name="Drula E."/>
            <person name="Varga T."/>
            <person name="Kohler A."/>
            <person name="Feng B."/>
            <person name="Cao Y."/>
            <person name="Lipzen A."/>
            <person name="Daum C."/>
            <person name="Hundley H."/>
            <person name="Pangilinan J."/>
            <person name="Johnson J."/>
            <person name="Barry K."/>
            <person name="LaButti K."/>
            <person name="Ng V."/>
            <person name="Ahrendt S."/>
            <person name="Min B."/>
            <person name="Choi I.G."/>
            <person name="Park H."/>
            <person name="Plett J.M."/>
            <person name="Magnuson J."/>
            <person name="Spatafora J.W."/>
            <person name="Nagy L.G."/>
            <person name="Henrissat B."/>
            <person name="Grigoriev I.V."/>
            <person name="Yang Z.L."/>
            <person name="Xu J."/>
            <person name="Martin F.M."/>
        </authorList>
    </citation>
    <scope>NUCLEOTIDE SEQUENCE</scope>
    <source>
        <strain evidence="1">ATCC 28755</strain>
    </source>
</reference>
<dbReference type="EMBL" id="MU267594">
    <property type="protein sequence ID" value="KAH7916022.1"/>
    <property type="molecule type" value="Genomic_DNA"/>
</dbReference>
<accession>A0ACB8AUF0</accession>
<protein>
    <submittedName>
        <fullName evidence="1">Uncharacterized protein</fullName>
    </submittedName>
</protein>